<dbReference type="PROSITE" id="PS00101">
    <property type="entry name" value="HEXAPEP_TRANSFERASES"/>
    <property type="match status" value="1"/>
</dbReference>
<dbReference type="InterPro" id="IPR050179">
    <property type="entry name" value="Trans_hexapeptide_repeat"/>
</dbReference>
<dbReference type="EMBL" id="WUUQ01000002">
    <property type="protein sequence ID" value="MXQ73523.1"/>
    <property type="molecule type" value="Genomic_DNA"/>
</dbReference>
<proteinExistence type="predicted"/>
<reference evidence="6 7" key="1">
    <citation type="submission" date="2019-12" db="EMBL/GenBank/DDBJ databases">
        <authorList>
            <person name="Yang R."/>
        </authorList>
    </citation>
    <scope>NUCLEOTIDE SEQUENCE [LARGE SCALE GENOMIC DNA]</scope>
    <source>
        <strain evidence="6 7">DONG20-135</strain>
    </source>
</reference>
<name>A0A6N8U9W2_9FIRM</name>
<dbReference type="GO" id="GO:0016740">
    <property type="term" value="F:transferase activity"/>
    <property type="evidence" value="ECO:0007669"/>
    <property type="project" value="UniProtKB-KW"/>
</dbReference>
<evidence type="ECO:0000256" key="2">
    <source>
        <dbReference type="ARBA" id="ARBA00022679"/>
    </source>
</evidence>
<evidence type="ECO:0000313" key="6">
    <source>
        <dbReference type="EMBL" id="MXQ73523.1"/>
    </source>
</evidence>
<comment type="caution">
    <text evidence="6">The sequence shown here is derived from an EMBL/GenBank/DDBJ whole genome shotgun (WGS) entry which is preliminary data.</text>
</comment>
<protein>
    <submittedName>
        <fullName evidence="6">2,3,4,5-tetrahydropyridine-2,6-dicarboxylate N-acetyltransferase</fullName>
    </submittedName>
</protein>
<keyword evidence="3" id="KW-0677">Repeat</keyword>
<evidence type="ECO:0000256" key="5">
    <source>
        <dbReference type="ARBA" id="ARBA00023154"/>
    </source>
</evidence>
<dbReference type="AlphaFoldDB" id="A0A6N8U9W2"/>
<evidence type="ECO:0000256" key="1">
    <source>
        <dbReference type="ARBA" id="ARBA00022605"/>
    </source>
</evidence>
<sequence>MALMKGHIEDARCTCLHGEDFTLLIGSGDVLEMIETECMQEALFQYRYAQSSKVPLLLNSEEPARLEPGSIIREGAVLKKGCIVLMGAVVNIGAVIGEETMIDMNAVIGSGAKIGRRTHIGAGAVIAGMLEPICKDAVKIGDDVLIGANAVVLEGIQIGNQAVVGAGSVVTRDVPEGMVVQGIPARVVKARCEIRTDPAINESLR</sequence>
<gene>
    <name evidence="6" type="ORF">GSF08_06200</name>
</gene>
<dbReference type="PANTHER" id="PTHR43300">
    <property type="entry name" value="ACETYLTRANSFERASE"/>
    <property type="match status" value="1"/>
</dbReference>
<keyword evidence="2 6" id="KW-0808">Transferase</keyword>
<dbReference type="GO" id="GO:0019877">
    <property type="term" value="P:diaminopimelate biosynthetic process"/>
    <property type="evidence" value="ECO:0007669"/>
    <property type="project" value="UniProtKB-KW"/>
</dbReference>
<evidence type="ECO:0000256" key="4">
    <source>
        <dbReference type="ARBA" id="ARBA00022915"/>
    </source>
</evidence>
<dbReference type="Gene3D" id="2.160.10.10">
    <property type="entry name" value="Hexapeptide repeat proteins"/>
    <property type="match status" value="1"/>
</dbReference>
<organism evidence="6 7">
    <name type="scientific">Copranaerobaculum intestinale</name>
    <dbReference type="NCBI Taxonomy" id="2692629"/>
    <lineage>
        <taxon>Bacteria</taxon>
        <taxon>Bacillati</taxon>
        <taxon>Bacillota</taxon>
        <taxon>Erysipelotrichia</taxon>
        <taxon>Erysipelotrichales</taxon>
        <taxon>Erysipelotrichaceae</taxon>
        <taxon>Copranaerobaculum</taxon>
    </lineage>
</organism>
<dbReference type="InterPro" id="IPR001451">
    <property type="entry name" value="Hexapep"/>
</dbReference>
<reference evidence="6 7" key="2">
    <citation type="submission" date="2020-01" db="EMBL/GenBank/DDBJ databases">
        <title>Clostridiaceae sp. nov. isolated from the gut of human by culturomics.</title>
        <authorList>
            <person name="Chang Y."/>
        </authorList>
    </citation>
    <scope>NUCLEOTIDE SEQUENCE [LARGE SCALE GENOMIC DNA]</scope>
    <source>
        <strain evidence="6 7">DONG20-135</strain>
    </source>
</reference>
<dbReference type="InterPro" id="IPR018357">
    <property type="entry name" value="Hexapep_transf_CS"/>
</dbReference>
<dbReference type="GO" id="GO:0009085">
    <property type="term" value="P:lysine biosynthetic process"/>
    <property type="evidence" value="ECO:0007669"/>
    <property type="project" value="UniProtKB-KW"/>
</dbReference>
<evidence type="ECO:0000313" key="7">
    <source>
        <dbReference type="Proteomes" id="UP000434036"/>
    </source>
</evidence>
<evidence type="ECO:0000256" key="3">
    <source>
        <dbReference type="ARBA" id="ARBA00022737"/>
    </source>
</evidence>
<dbReference type="InterPro" id="IPR011004">
    <property type="entry name" value="Trimer_LpxA-like_sf"/>
</dbReference>
<dbReference type="Pfam" id="PF00132">
    <property type="entry name" value="Hexapep"/>
    <property type="match status" value="1"/>
</dbReference>
<dbReference type="PANTHER" id="PTHR43300:SF10">
    <property type="entry name" value="2,3,4,5-TETRAHYDROPYRIDINE-2,6-DICARBOXYLATE N-ACETYLTRANSFERASE"/>
    <property type="match status" value="1"/>
</dbReference>
<keyword evidence="5" id="KW-0457">Lysine biosynthesis</keyword>
<keyword evidence="1" id="KW-0028">Amino-acid biosynthesis</keyword>
<keyword evidence="4" id="KW-0220">Diaminopimelate biosynthesis</keyword>
<dbReference type="Pfam" id="PF14602">
    <property type="entry name" value="Hexapep_2"/>
    <property type="match status" value="1"/>
</dbReference>
<keyword evidence="7" id="KW-1185">Reference proteome</keyword>
<dbReference type="SUPFAM" id="SSF51161">
    <property type="entry name" value="Trimeric LpxA-like enzymes"/>
    <property type="match status" value="1"/>
</dbReference>
<dbReference type="Proteomes" id="UP000434036">
    <property type="component" value="Unassembled WGS sequence"/>
</dbReference>
<accession>A0A6N8U9W2</accession>